<evidence type="ECO:0000256" key="4">
    <source>
        <dbReference type="ARBA" id="ARBA00023163"/>
    </source>
</evidence>
<dbReference type="InterPro" id="IPR051575">
    <property type="entry name" value="Myb-like_DNA-bd"/>
</dbReference>
<dbReference type="GO" id="GO:0019185">
    <property type="term" value="C:snRNA-activating protein complex"/>
    <property type="evidence" value="ECO:0007669"/>
    <property type="project" value="TreeGrafter"/>
</dbReference>
<keyword evidence="2" id="KW-0805">Transcription regulation</keyword>
<evidence type="ECO:0000256" key="1">
    <source>
        <dbReference type="ARBA" id="ARBA00004123"/>
    </source>
</evidence>
<dbReference type="PANTHER" id="PTHR46621:SF1">
    <property type="entry name" value="SNRNA-ACTIVATING PROTEIN COMPLEX SUBUNIT 4"/>
    <property type="match status" value="1"/>
</dbReference>
<dbReference type="PANTHER" id="PTHR46621">
    <property type="entry name" value="SNRNA-ACTIVATING PROTEIN COMPLEX SUBUNIT 4"/>
    <property type="match status" value="1"/>
</dbReference>
<feature type="domain" description="Myb-like" evidence="7">
    <location>
        <begin position="532"/>
        <end position="575"/>
    </location>
</feature>
<dbReference type="Pfam" id="PF13921">
    <property type="entry name" value="Myb_DNA-bind_6"/>
    <property type="match status" value="1"/>
</dbReference>
<dbReference type="STRING" id="158441.A0A226EVG8"/>
<dbReference type="Proteomes" id="UP000198287">
    <property type="component" value="Unassembled WGS sequence"/>
</dbReference>
<feature type="compositionally biased region" description="Low complexity" evidence="6">
    <location>
        <begin position="74"/>
        <end position="90"/>
    </location>
</feature>
<evidence type="ECO:0000259" key="7">
    <source>
        <dbReference type="PROSITE" id="PS50090"/>
    </source>
</evidence>
<dbReference type="SMART" id="SM00717">
    <property type="entry name" value="SANT"/>
    <property type="match status" value="2"/>
</dbReference>
<feature type="compositionally biased region" description="Acidic residues" evidence="6">
    <location>
        <begin position="632"/>
        <end position="647"/>
    </location>
</feature>
<protein>
    <submittedName>
        <fullName evidence="8">snRNA-activating protein complex subunit 4</fullName>
    </submittedName>
</protein>
<proteinExistence type="predicted"/>
<dbReference type="GO" id="GO:0042796">
    <property type="term" value="P:snRNA transcription by RNA polymerase III"/>
    <property type="evidence" value="ECO:0007669"/>
    <property type="project" value="TreeGrafter"/>
</dbReference>
<gene>
    <name evidence="8" type="ORF">Fcan01_05411</name>
</gene>
<dbReference type="CDD" id="cd00167">
    <property type="entry name" value="SANT"/>
    <property type="match status" value="1"/>
</dbReference>
<dbReference type="GO" id="GO:0042795">
    <property type="term" value="P:snRNA transcription by RNA polymerase II"/>
    <property type="evidence" value="ECO:0007669"/>
    <property type="project" value="TreeGrafter"/>
</dbReference>
<dbReference type="GO" id="GO:0005634">
    <property type="term" value="C:nucleus"/>
    <property type="evidence" value="ECO:0007669"/>
    <property type="project" value="UniProtKB-SubCell"/>
</dbReference>
<sequence length="1089" mass="124961">MEEFFPEWNWNTAANYCGLGLGTVDAVDDNLDLELDEILKEYNEAQSQSQENDPVNLTGAEATRNLQDDPLVCSSSTSLPPQTSPSSSLLKIPIPEITSDSKLVDIKGLASFIKNLSNSNYIRQAPMSSFSQVATDLKHKFKTPYISADTESGFLTVPSSNCGQEKFPFVHEKTMEWKSCDLNKLELCVYNSYYHRQLFFIDGRFQQMMLEMGFSLEDLNQIHSIKRDMDQELWSVMKIDRMAESLKINKFRIILNRFMKMELNLIEDLVAQHERDKTPIKTFLLRNVGKDGQNVVIDLKDLIAWKQHESQVLYMKRISHEETLDVKDVDWLMVEKDMFMLTNRTESAEEMKNIYRFCKSSEYNHSQMSKTELSNLKLLIGTQSGVKGIDWAKVANELGTNRSPIRIFQAYKNFICNTDTNTFMRNYDDKLTAFLHIKQYVGHVPRIVHRLTKKFGPVDLLSFGITWQEINPRFAIGNFYPAEDAALLVVMELHKDALFAGKKFSILQYPLPWRHCNVWRKRAEYLFGNYDKWTFEEDQLLLYSVRKYGLEWKGLDKIFPYRLRNSLPSRYRLLRRKLSNITLAQYHSIYYRRISKSNLLLLSNIINVLRKVIGIVPTKQNGQEVPDISGNIEDEDEDDDDDDDGDNIEMWNDQKLSATGQPITSSTFKLERDWKPLSAQPTTASSSNQIYSASPQDQEDLELLEDILSSGHGSFSKKVQPVQEVCSGWKTPSQTNILRYLKTFDRSIILHTIERLESYINSQQSDARSLLSSSKSAELVLSCDRRKFFPMDPVSVASALQLRRVELKPITSDVWQNLNDFERAVCQAYGAFSSAWRTKKTSARPSLPSELSLSFLPSVKNIIKTPRELACDPPTVYTTISSLPKTTIQQEQYKAIFVPGVTNYNIASTPIDPVIEETSEVQLVVPNATMVEAHNSLCRRVWNNNNSIKTKTRSKKVRRRVLNLAAAKIRWDKEVDKLNLDTAMSQKKEREKKRGLWYDTLLKNYGVEYAGGFEEHLSVNDEHDRLEEMDDTVIEGARLLTVLHDHGYAKGYVESVQTVVDNIRRVVLKSNVSGGDDGDSAKENSLQLQ</sequence>
<dbReference type="GO" id="GO:0000978">
    <property type="term" value="F:RNA polymerase II cis-regulatory region sequence-specific DNA binding"/>
    <property type="evidence" value="ECO:0007669"/>
    <property type="project" value="TreeGrafter"/>
</dbReference>
<evidence type="ECO:0000256" key="6">
    <source>
        <dbReference type="SAM" id="MobiDB-lite"/>
    </source>
</evidence>
<evidence type="ECO:0000256" key="2">
    <source>
        <dbReference type="ARBA" id="ARBA00023015"/>
    </source>
</evidence>
<name>A0A226EVG8_FOLCA</name>
<evidence type="ECO:0000313" key="9">
    <source>
        <dbReference type="Proteomes" id="UP000198287"/>
    </source>
</evidence>
<evidence type="ECO:0000313" key="8">
    <source>
        <dbReference type="EMBL" id="OXA61200.1"/>
    </source>
</evidence>
<comment type="caution">
    <text evidence="8">The sequence shown here is derived from an EMBL/GenBank/DDBJ whole genome shotgun (WGS) entry which is preliminary data.</text>
</comment>
<evidence type="ECO:0000256" key="5">
    <source>
        <dbReference type="ARBA" id="ARBA00023242"/>
    </source>
</evidence>
<accession>A0A226EVG8</accession>
<feature type="region of interest" description="Disordered" evidence="6">
    <location>
        <begin position="70"/>
        <end position="90"/>
    </location>
</feature>
<evidence type="ECO:0000256" key="3">
    <source>
        <dbReference type="ARBA" id="ARBA00023125"/>
    </source>
</evidence>
<dbReference type="GO" id="GO:0001006">
    <property type="term" value="F:RNA polymerase III type 3 promoter sequence-specific DNA binding"/>
    <property type="evidence" value="ECO:0007669"/>
    <property type="project" value="TreeGrafter"/>
</dbReference>
<keyword evidence="3" id="KW-0238">DNA-binding</keyword>
<keyword evidence="4" id="KW-0804">Transcription</keyword>
<organism evidence="8 9">
    <name type="scientific">Folsomia candida</name>
    <name type="common">Springtail</name>
    <dbReference type="NCBI Taxonomy" id="158441"/>
    <lineage>
        <taxon>Eukaryota</taxon>
        <taxon>Metazoa</taxon>
        <taxon>Ecdysozoa</taxon>
        <taxon>Arthropoda</taxon>
        <taxon>Hexapoda</taxon>
        <taxon>Collembola</taxon>
        <taxon>Entomobryomorpha</taxon>
        <taxon>Isotomoidea</taxon>
        <taxon>Isotomidae</taxon>
        <taxon>Proisotominae</taxon>
        <taxon>Folsomia</taxon>
    </lineage>
</organism>
<dbReference type="OrthoDB" id="2143914at2759"/>
<dbReference type="InterPro" id="IPR001005">
    <property type="entry name" value="SANT/Myb"/>
</dbReference>
<dbReference type="PROSITE" id="PS50090">
    <property type="entry name" value="MYB_LIKE"/>
    <property type="match status" value="1"/>
</dbReference>
<dbReference type="InterPro" id="IPR009057">
    <property type="entry name" value="Homeodomain-like_sf"/>
</dbReference>
<keyword evidence="5" id="KW-0539">Nucleus</keyword>
<dbReference type="AlphaFoldDB" id="A0A226EVG8"/>
<dbReference type="Gene3D" id="1.10.10.60">
    <property type="entry name" value="Homeodomain-like"/>
    <property type="match status" value="1"/>
</dbReference>
<dbReference type="SUPFAM" id="SSF46689">
    <property type="entry name" value="Homeodomain-like"/>
    <property type="match status" value="1"/>
</dbReference>
<reference evidence="8 9" key="1">
    <citation type="submission" date="2015-12" db="EMBL/GenBank/DDBJ databases">
        <title>The genome of Folsomia candida.</title>
        <authorList>
            <person name="Faddeeva A."/>
            <person name="Derks M.F."/>
            <person name="Anvar Y."/>
            <person name="Smit S."/>
            <person name="Van Straalen N."/>
            <person name="Roelofs D."/>
        </authorList>
    </citation>
    <scope>NUCLEOTIDE SEQUENCE [LARGE SCALE GENOMIC DNA]</scope>
    <source>
        <strain evidence="8 9">VU population</strain>
        <tissue evidence="8">Whole body</tissue>
    </source>
</reference>
<comment type="subcellular location">
    <subcellularLocation>
        <location evidence="1">Nucleus</location>
    </subcellularLocation>
</comment>
<feature type="region of interest" description="Disordered" evidence="6">
    <location>
        <begin position="623"/>
        <end position="656"/>
    </location>
</feature>
<keyword evidence="9" id="KW-1185">Reference proteome</keyword>
<dbReference type="EMBL" id="LNIX01000002">
    <property type="protein sequence ID" value="OXA61200.1"/>
    <property type="molecule type" value="Genomic_DNA"/>
</dbReference>